<evidence type="ECO:0000313" key="2">
    <source>
        <dbReference type="EMBL" id="PMD34626.1"/>
    </source>
</evidence>
<dbReference type="OrthoDB" id="3434987at2759"/>
<dbReference type="Proteomes" id="UP000235786">
    <property type="component" value="Unassembled WGS sequence"/>
</dbReference>
<accession>A0A2J6R7Z6</accession>
<feature type="region of interest" description="Disordered" evidence="1">
    <location>
        <begin position="46"/>
        <end position="93"/>
    </location>
</feature>
<reference evidence="2 3" key="1">
    <citation type="submission" date="2016-04" db="EMBL/GenBank/DDBJ databases">
        <title>A degradative enzymes factory behind the ericoid mycorrhizal symbiosis.</title>
        <authorList>
            <consortium name="DOE Joint Genome Institute"/>
            <person name="Martino E."/>
            <person name="Morin E."/>
            <person name="Grelet G."/>
            <person name="Kuo A."/>
            <person name="Kohler A."/>
            <person name="Daghino S."/>
            <person name="Barry K."/>
            <person name="Choi C."/>
            <person name="Cichocki N."/>
            <person name="Clum A."/>
            <person name="Copeland A."/>
            <person name="Hainaut M."/>
            <person name="Haridas S."/>
            <person name="Labutti K."/>
            <person name="Lindquist E."/>
            <person name="Lipzen A."/>
            <person name="Khouja H.-R."/>
            <person name="Murat C."/>
            <person name="Ohm R."/>
            <person name="Olson A."/>
            <person name="Spatafora J."/>
            <person name="Veneault-Fourrey C."/>
            <person name="Henrissat B."/>
            <person name="Grigoriev I."/>
            <person name="Martin F."/>
            <person name="Perotto S."/>
        </authorList>
    </citation>
    <scope>NUCLEOTIDE SEQUENCE [LARGE SCALE GENOMIC DNA]</scope>
    <source>
        <strain evidence="2 3">F</strain>
    </source>
</reference>
<proteinExistence type="predicted"/>
<sequence>MSQLAPLLRQLTRKASHPNGLMYGVQLERARVKYLVKGELEDGKGAVELGAPEEPVTELKNADEQEDEGQLANVEGSEGEVKVEGEGGGGKKG</sequence>
<name>A0A2J6R7Z6_HYAVF</name>
<dbReference type="AlphaFoldDB" id="A0A2J6R7Z6"/>
<keyword evidence="3" id="KW-1185">Reference proteome</keyword>
<gene>
    <name evidence="2" type="ORF">L207DRAFT_516780</name>
</gene>
<evidence type="ECO:0000313" key="3">
    <source>
        <dbReference type="Proteomes" id="UP000235786"/>
    </source>
</evidence>
<dbReference type="EMBL" id="KZ613953">
    <property type="protein sequence ID" value="PMD34626.1"/>
    <property type="molecule type" value="Genomic_DNA"/>
</dbReference>
<protein>
    <submittedName>
        <fullName evidence="2">Uncharacterized protein</fullName>
    </submittedName>
</protein>
<organism evidence="2 3">
    <name type="scientific">Hyaloscypha variabilis (strain UAMH 11265 / GT02V1 / F)</name>
    <name type="common">Meliniomyces variabilis</name>
    <dbReference type="NCBI Taxonomy" id="1149755"/>
    <lineage>
        <taxon>Eukaryota</taxon>
        <taxon>Fungi</taxon>
        <taxon>Dikarya</taxon>
        <taxon>Ascomycota</taxon>
        <taxon>Pezizomycotina</taxon>
        <taxon>Leotiomycetes</taxon>
        <taxon>Helotiales</taxon>
        <taxon>Hyaloscyphaceae</taxon>
        <taxon>Hyaloscypha</taxon>
        <taxon>Hyaloscypha variabilis</taxon>
    </lineage>
</organism>
<evidence type="ECO:0000256" key="1">
    <source>
        <dbReference type="SAM" id="MobiDB-lite"/>
    </source>
</evidence>